<dbReference type="GeneID" id="20199590"/>
<dbReference type="RefSeq" id="XP_009022896.1">
    <property type="nucleotide sequence ID" value="XM_009024648.1"/>
</dbReference>
<dbReference type="STRING" id="6412.T1ESP0"/>
<evidence type="ECO:0000313" key="3">
    <source>
        <dbReference type="Proteomes" id="UP000015101"/>
    </source>
</evidence>
<sequence>MSPPAEKLAHHEHGQILETNKFAILTYPIKTVRQFLMVEYLRRATVGPKEFGSAKLKVSKEFLVLCYLRFVNSKEKNRMGEKYEWPRLSEVVLYRRKVRMLVHEVIERTPLQLPISWDSVWWAVIMGIEHERIHIETSSVLIRQLPVSLVKRPDGWSYAPTVNYHEAKAYCKWKSVKELDGSSFYRLLSEAEYKILRGDDDLKSGQAANINLIFGSSTWLEDDYNALPGFETHYLYHDYSYSYFEGQYTLVAVS</sequence>
<accession>T1ESP0</accession>
<dbReference type="InterPro" id="IPR051043">
    <property type="entry name" value="Sulfatase_Mod_Factor_Kinase"/>
</dbReference>
<proteinExistence type="predicted"/>
<dbReference type="HOGENOM" id="CLU_1095290_0_0_1"/>
<dbReference type="KEGG" id="hro:HELRODRAFT_162449"/>
<dbReference type="EMBL" id="AMQM01001085">
    <property type="status" value="NOT_ANNOTATED_CDS"/>
    <property type="molecule type" value="Genomic_DNA"/>
</dbReference>
<dbReference type="Proteomes" id="UP000015101">
    <property type="component" value="Unassembled WGS sequence"/>
</dbReference>
<reference evidence="1 3" key="2">
    <citation type="journal article" date="2013" name="Nature">
        <title>Insights into bilaterian evolution from three spiralian genomes.</title>
        <authorList>
            <person name="Simakov O."/>
            <person name="Marletaz F."/>
            <person name="Cho S.J."/>
            <person name="Edsinger-Gonzales E."/>
            <person name="Havlak P."/>
            <person name="Hellsten U."/>
            <person name="Kuo D.H."/>
            <person name="Larsson T."/>
            <person name="Lv J."/>
            <person name="Arendt D."/>
            <person name="Savage R."/>
            <person name="Osoegawa K."/>
            <person name="de Jong P."/>
            <person name="Grimwood J."/>
            <person name="Chapman J.A."/>
            <person name="Shapiro H."/>
            <person name="Aerts A."/>
            <person name="Otillar R.P."/>
            <person name="Terry A.Y."/>
            <person name="Boore J.L."/>
            <person name="Grigoriev I.V."/>
            <person name="Lindberg D.R."/>
            <person name="Seaver E.C."/>
            <person name="Weisblat D.A."/>
            <person name="Putnam N.H."/>
            <person name="Rokhsar D.S."/>
        </authorList>
    </citation>
    <scope>NUCLEOTIDE SEQUENCE</scope>
</reference>
<protein>
    <submittedName>
        <fullName evidence="1 2">Uncharacterized protein</fullName>
    </submittedName>
</protein>
<dbReference type="CTD" id="20199590"/>
<name>T1ESP0_HELRO</name>
<evidence type="ECO:0000313" key="1">
    <source>
        <dbReference type="EMBL" id="ESN98975.1"/>
    </source>
</evidence>
<gene>
    <name evidence="2" type="primary">20199590</name>
    <name evidence="1" type="ORF">HELRODRAFT_162449</name>
</gene>
<dbReference type="PANTHER" id="PTHR23150">
    <property type="entry name" value="SULFATASE MODIFYING FACTOR 1, 2"/>
    <property type="match status" value="1"/>
</dbReference>
<dbReference type="OrthoDB" id="659at2759"/>
<dbReference type="AlphaFoldDB" id="T1ESP0"/>
<dbReference type="PANTHER" id="PTHR23150:SF26">
    <property type="entry name" value="GENERIC METHYLTRANSFERASE"/>
    <property type="match status" value="1"/>
</dbReference>
<dbReference type="InParanoid" id="T1ESP0"/>
<organism evidence="2 3">
    <name type="scientific">Helobdella robusta</name>
    <name type="common">Californian leech</name>
    <dbReference type="NCBI Taxonomy" id="6412"/>
    <lineage>
        <taxon>Eukaryota</taxon>
        <taxon>Metazoa</taxon>
        <taxon>Spiralia</taxon>
        <taxon>Lophotrochozoa</taxon>
        <taxon>Annelida</taxon>
        <taxon>Clitellata</taxon>
        <taxon>Hirudinea</taxon>
        <taxon>Rhynchobdellida</taxon>
        <taxon>Glossiphoniidae</taxon>
        <taxon>Helobdella</taxon>
    </lineage>
</organism>
<reference evidence="2" key="3">
    <citation type="submission" date="2015-06" db="UniProtKB">
        <authorList>
            <consortium name="EnsemblMetazoa"/>
        </authorList>
    </citation>
    <scope>IDENTIFICATION</scope>
</reference>
<evidence type="ECO:0000313" key="2">
    <source>
        <dbReference type="EnsemblMetazoa" id="HelroP162449"/>
    </source>
</evidence>
<dbReference type="EMBL" id="KB097143">
    <property type="protein sequence ID" value="ESN98975.1"/>
    <property type="molecule type" value="Genomic_DNA"/>
</dbReference>
<dbReference type="EnsemblMetazoa" id="HelroT162449">
    <property type="protein sequence ID" value="HelroP162449"/>
    <property type="gene ID" value="HelroG162449"/>
</dbReference>
<dbReference type="InterPro" id="IPR016187">
    <property type="entry name" value="CTDL_fold"/>
</dbReference>
<reference evidence="3" key="1">
    <citation type="submission" date="2012-12" db="EMBL/GenBank/DDBJ databases">
        <authorList>
            <person name="Hellsten U."/>
            <person name="Grimwood J."/>
            <person name="Chapman J.A."/>
            <person name="Shapiro H."/>
            <person name="Aerts A."/>
            <person name="Otillar R.P."/>
            <person name="Terry A.Y."/>
            <person name="Boore J.L."/>
            <person name="Simakov O."/>
            <person name="Marletaz F."/>
            <person name="Cho S.-J."/>
            <person name="Edsinger-Gonzales E."/>
            <person name="Havlak P."/>
            <person name="Kuo D.-H."/>
            <person name="Larsson T."/>
            <person name="Lv J."/>
            <person name="Arendt D."/>
            <person name="Savage R."/>
            <person name="Osoegawa K."/>
            <person name="de Jong P."/>
            <person name="Lindberg D.R."/>
            <person name="Seaver E.C."/>
            <person name="Weisblat D.A."/>
            <person name="Putnam N.H."/>
            <person name="Grigoriev I.V."/>
            <person name="Rokhsar D.S."/>
        </authorList>
    </citation>
    <scope>NUCLEOTIDE SEQUENCE</scope>
</reference>
<keyword evidence="3" id="KW-1185">Reference proteome</keyword>
<dbReference type="eggNOG" id="ENOG502QS9T">
    <property type="taxonomic scope" value="Eukaryota"/>
</dbReference>
<dbReference type="SUPFAM" id="SSF56436">
    <property type="entry name" value="C-type lectin-like"/>
    <property type="match status" value="1"/>
</dbReference>